<dbReference type="Pfam" id="PF04203">
    <property type="entry name" value="Sortase"/>
    <property type="match status" value="1"/>
</dbReference>
<dbReference type="Proteomes" id="UP000246104">
    <property type="component" value="Unassembled WGS sequence"/>
</dbReference>
<evidence type="ECO:0008006" key="6">
    <source>
        <dbReference type="Google" id="ProtNLM"/>
    </source>
</evidence>
<feature type="transmembrane region" description="Helical" evidence="3">
    <location>
        <begin position="348"/>
        <end position="371"/>
    </location>
</feature>
<feature type="compositionally biased region" description="Polar residues" evidence="2">
    <location>
        <begin position="70"/>
        <end position="83"/>
    </location>
</feature>
<evidence type="ECO:0000256" key="1">
    <source>
        <dbReference type="ARBA" id="ARBA00022801"/>
    </source>
</evidence>
<keyword evidence="3" id="KW-0812">Transmembrane</keyword>
<sequence>MDICPMSTLLIGSADENVRAKILSNTDDVPVFAAALRAKVNDKRVHITTSNLKLVQKKVAPGEVSGDPRSGQTLESPQTSSGYEGQGMGDREMRFVPNTLYSVPFLHEDPSLVRSSIVSDSVHAFLRGTYIPTNIFSVPKITVSPVSLSLQQESKSGLVDVAVAARSRKSWVREMIGAVRWKVLLLRNKNFKFQSVSRRTNFKQCPKKLQVKSSPFFANFLQMPFTASSFFFFKISNLRNVVLSAIDTLRLSFLRRQESSSFLNNLATWIPYPSRHLIGDLSVRNDKKKRIHKKKTKIQFPTIQLPTLVFPHVRLLRLTLRLSSLARWHSLEFLPNTLGRKKLFHTPLWYVGQVMTIGAIVMLLMTVGPIIRLQGQEWWQDLRVQLTGNAQEPAIRENFVDVMRPPDSPPPEDKQFQILVPKLGINAKVIPNVDASDEKAYAQALKHGVAHAAGSNLPGETNTPNRTVYIFGHSTDGPWDITKYNALFYSLKDLAVGDKIIIWFWGKEYDYSVVKTVKIDPSDISYLQPQTQKDQLILQTCWPPGTVFKRLLVIADPVSST</sequence>
<dbReference type="Gene3D" id="2.40.260.10">
    <property type="entry name" value="Sortase"/>
    <property type="match status" value="1"/>
</dbReference>
<keyword evidence="3" id="KW-0472">Membrane</keyword>
<dbReference type="AlphaFoldDB" id="A0A317JMR1"/>
<keyword evidence="3" id="KW-1133">Transmembrane helix</keyword>
<organism evidence="4 5">
    <name type="scientific">Candidatus Cerribacteria bacterium 'Amazon FNV 2010 28 9'</name>
    <dbReference type="NCBI Taxonomy" id="2081795"/>
    <lineage>
        <taxon>Bacteria</taxon>
        <taxon>Candidatus Cerribacteria</taxon>
    </lineage>
</organism>
<name>A0A317JMR1_9BACT</name>
<accession>A0A317JMR1</accession>
<dbReference type="SUPFAM" id="SSF63817">
    <property type="entry name" value="Sortase"/>
    <property type="match status" value="1"/>
</dbReference>
<dbReference type="EMBL" id="PSRQ01000064">
    <property type="protein sequence ID" value="PWU22429.1"/>
    <property type="molecule type" value="Genomic_DNA"/>
</dbReference>
<evidence type="ECO:0000256" key="2">
    <source>
        <dbReference type="SAM" id="MobiDB-lite"/>
    </source>
</evidence>
<evidence type="ECO:0000313" key="4">
    <source>
        <dbReference type="EMBL" id="PWU22429.1"/>
    </source>
</evidence>
<dbReference type="InterPro" id="IPR005754">
    <property type="entry name" value="Sortase"/>
</dbReference>
<gene>
    <name evidence="4" type="ORF">C5B42_06025</name>
</gene>
<dbReference type="NCBIfam" id="TIGR01076">
    <property type="entry name" value="sortase_fam"/>
    <property type="match status" value="1"/>
</dbReference>
<keyword evidence="1" id="KW-0378">Hydrolase</keyword>
<evidence type="ECO:0000313" key="5">
    <source>
        <dbReference type="Proteomes" id="UP000246104"/>
    </source>
</evidence>
<evidence type="ECO:0000256" key="3">
    <source>
        <dbReference type="SAM" id="Phobius"/>
    </source>
</evidence>
<dbReference type="GO" id="GO:0016787">
    <property type="term" value="F:hydrolase activity"/>
    <property type="evidence" value="ECO:0007669"/>
    <property type="project" value="UniProtKB-KW"/>
</dbReference>
<dbReference type="InterPro" id="IPR023365">
    <property type="entry name" value="Sortase_dom-sf"/>
</dbReference>
<feature type="region of interest" description="Disordered" evidence="2">
    <location>
        <begin position="59"/>
        <end position="89"/>
    </location>
</feature>
<reference evidence="4 5" key="1">
    <citation type="submission" date="2018-02" db="EMBL/GenBank/DDBJ databases">
        <title>Genomic Reconstructions from Amazon Rainforest and Pasture Soil Reveal Novel Insights into the Physiology of Candidate Phyla in Tropical Sites.</title>
        <authorList>
            <person name="Kroeger M.E."/>
            <person name="Delmont T."/>
            <person name="Eren A.M."/>
            <person name="Guo J."/>
            <person name="Meyer K.M."/>
            <person name="Khan K."/>
            <person name="Rodrigues J.L.M."/>
            <person name="Bohannan B.J.M."/>
            <person name="Tringe S."/>
            <person name="Borges C.D."/>
            <person name="Tiedje J."/>
            <person name="Tsai S.M."/>
            <person name="Nusslein K."/>
        </authorList>
    </citation>
    <scope>NUCLEOTIDE SEQUENCE [LARGE SCALE GENOMIC DNA]</scope>
    <source>
        <strain evidence="4">Amazon FNV 2010 28 9</strain>
    </source>
</reference>
<proteinExistence type="predicted"/>
<comment type="caution">
    <text evidence="4">The sequence shown here is derived from an EMBL/GenBank/DDBJ whole genome shotgun (WGS) entry which is preliminary data.</text>
</comment>
<protein>
    <recommendedName>
        <fullName evidence="6">Sortase</fullName>
    </recommendedName>
</protein>